<name>A0A151TEW7_CAJCA</name>
<evidence type="ECO:0000313" key="3">
    <source>
        <dbReference type="Proteomes" id="UP000075243"/>
    </source>
</evidence>
<gene>
    <name evidence="2" type="ORF">KK1_011858</name>
</gene>
<proteinExistence type="predicted"/>
<protein>
    <submittedName>
        <fullName evidence="2">Uncharacterized protein</fullName>
    </submittedName>
</protein>
<keyword evidence="3" id="KW-1185">Reference proteome</keyword>
<reference evidence="2 3" key="1">
    <citation type="journal article" date="2012" name="Nat. Biotechnol.">
        <title>Draft genome sequence of pigeonpea (Cajanus cajan), an orphan legume crop of resource-poor farmers.</title>
        <authorList>
            <person name="Varshney R.K."/>
            <person name="Chen W."/>
            <person name="Li Y."/>
            <person name="Bharti A.K."/>
            <person name="Saxena R.K."/>
            <person name="Schlueter J.A."/>
            <person name="Donoghue M.T."/>
            <person name="Azam S."/>
            <person name="Fan G."/>
            <person name="Whaley A.M."/>
            <person name="Farmer A.D."/>
            <person name="Sheridan J."/>
            <person name="Iwata A."/>
            <person name="Tuteja R."/>
            <person name="Penmetsa R.V."/>
            <person name="Wu W."/>
            <person name="Upadhyaya H.D."/>
            <person name="Yang S.P."/>
            <person name="Shah T."/>
            <person name="Saxena K.B."/>
            <person name="Michael T."/>
            <person name="McCombie W.R."/>
            <person name="Yang B."/>
            <person name="Zhang G."/>
            <person name="Yang H."/>
            <person name="Wang J."/>
            <person name="Spillane C."/>
            <person name="Cook D.R."/>
            <person name="May G.D."/>
            <person name="Xu X."/>
            <person name="Jackson S.A."/>
        </authorList>
    </citation>
    <scope>NUCLEOTIDE SEQUENCE [LARGE SCALE GENOMIC DNA]</scope>
    <source>
        <strain evidence="3">cv. Asha</strain>
    </source>
</reference>
<dbReference type="EMBL" id="CM003608">
    <property type="protein sequence ID" value="KYP65609.1"/>
    <property type="molecule type" value="Genomic_DNA"/>
</dbReference>
<accession>A0A151TEW7</accession>
<dbReference type="AlphaFoldDB" id="A0A151TEW7"/>
<dbReference type="Gramene" id="C.cajan_11519.t">
    <property type="protein sequence ID" value="C.cajan_11519.t.cds1"/>
    <property type="gene ID" value="C.cajan_11519"/>
</dbReference>
<evidence type="ECO:0000313" key="2">
    <source>
        <dbReference type="EMBL" id="KYP65609.1"/>
    </source>
</evidence>
<feature type="region of interest" description="Disordered" evidence="1">
    <location>
        <begin position="74"/>
        <end position="105"/>
    </location>
</feature>
<evidence type="ECO:0000256" key="1">
    <source>
        <dbReference type="SAM" id="MobiDB-lite"/>
    </source>
</evidence>
<organism evidence="2 3">
    <name type="scientific">Cajanus cajan</name>
    <name type="common">Pigeon pea</name>
    <name type="synonym">Cajanus indicus</name>
    <dbReference type="NCBI Taxonomy" id="3821"/>
    <lineage>
        <taxon>Eukaryota</taxon>
        <taxon>Viridiplantae</taxon>
        <taxon>Streptophyta</taxon>
        <taxon>Embryophyta</taxon>
        <taxon>Tracheophyta</taxon>
        <taxon>Spermatophyta</taxon>
        <taxon>Magnoliopsida</taxon>
        <taxon>eudicotyledons</taxon>
        <taxon>Gunneridae</taxon>
        <taxon>Pentapetalae</taxon>
        <taxon>rosids</taxon>
        <taxon>fabids</taxon>
        <taxon>Fabales</taxon>
        <taxon>Fabaceae</taxon>
        <taxon>Papilionoideae</taxon>
        <taxon>50 kb inversion clade</taxon>
        <taxon>NPAAA clade</taxon>
        <taxon>indigoferoid/millettioid clade</taxon>
        <taxon>Phaseoleae</taxon>
        <taxon>Cajanus</taxon>
    </lineage>
</organism>
<sequence>MTTGPPIHVDTNKYMTAPRVEKKWGRSPDSPSLQQDQLGMVQYGLKGNRKLPPPLKSTLPFTHTRGRMFSYKDEAPDQVMREEEETEPTTDEFFTTSGEGVAMVD</sequence>
<dbReference type="Proteomes" id="UP000075243">
    <property type="component" value="Chromosome 6"/>
</dbReference>